<keyword evidence="1" id="KW-0812">Transmembrane</keyword>
<protein>
    <submittedName>
        <fullName evidence="2">Uncharacterized protein</fullName>
    </submittedName>
</protein>
<name>A0A7X3MJ71_9FIRM</name>
<reference evidence="2 3" key="1">
    <citation type="submission" date="2019-12" db="EMBL/GenBank/DDBJ databases">
        <title>Sporaefaciens musculi gen. nov., sp. nov., a novel bacterium isolated from the caecum of an obese mouse.</title>
        <authorList>
            <person name="Rasmussen T.S."/>
            <person name="Streidl T."/>
            <person name="Hitch T.C.A."/>
            <person name="Wortmann E."/>
            <person name="Deptula P."/>
            <person name="Hansen M."/>
            <person name="Nielsen D.S."/>
            <person name="Clavel T."/>
            <person name="Vogensen F.K."/>
        </authorList>
    </citation>
    <scope>NUCLEOTIDE SEQUENCE [LARGE SCALE GENOMIC DNA]</scope>
    <source>
        <strain evidence="2 3">WCA-9-b2</strain>
    </source>
</reference>
<dbReference type="Proteomes" id="UP000460412">
    <property type="component" value="Unassembled WGS sequence"/>
</dbReference>
<dbReference type="EMBL" id="WUQX01000001">
    <property type="protein sequence ID" value="MXP77416.1"/>
    <property type="molecule type" value="Genomic_DNA"/>
</dbReference>
<dbReference type="RefSeq" id="WP_159752732.1">
    <property type="nucleotide sequence ID" value="NZ_WUQX01000001.1"/>
</dbReference>
<dbReference type="Gene3D" id="3.80.10.10">
    <property type="entry name" value="Ribonuclease Inhibitor"/>
    <property type="match status" value="1"/>
</dbReference>
<gene>
    <name evidence="2" type="ORF">GN277_19165</name>
</gene>
<evidence type="ECO:0000313" key="2">
    <source>
        <dbReference type="EMBL" id="MXP77416.1"/>
    </source>
</evidence>
<keyword evidence="1" id="KW-0472">Membrane</keyword>
<dbReference type="AlphaFoldDB" id="A0A7X3MJ71"/>
<feature type="transmembrane region" description="Helical" evidence="1">
    <location>
        <begin position="20"/>
        <end position="37"/>
    </location>
</feature>
<dbReference type="InterPro" id="IPR032675">
    <property type="entry name" value="LRR_dom_sf"/>
</dbReference>
<sequence>MEMVLRLRMPGVSTVHCERVARASLLIVFSVLLYCCIRSYGVDFRIMSEDTGVYGGTMMKSCGLVYGEAEPIVGNAGNTPMEMCGQDSKNVTGKMIEEYRQIVGIRGRVEYPEQMNTVDIKDEEVDSWNFGWTEKLWPEKDIWSLENSWDTGIAEPEDNAAVDAPLVDAPPIQEDGEVTDIVDEIRDIGGFLVDRQGYIVGITDSLVLMDGILAIASDEKCVGIKADAFCGVGEDVFEIYIPANICEIEQGAFDGFTNLMYIEVADENPYCYSIDGILYAKYGEEIAYPAGR</sequence>
<keyword evidence="3" id="KW-1185">Reference proteome</keyword>
<evidence type="ECO:0000256" key="1">
    <source>
        <dbReference type="SAM" id="Phobius"/>
    </source>
</evidence>
<proteinExistence type="predicted"/>
<organism evidence="2 3">
    <name type="scientific">Sporofaciens musculi</name>
    <dbReference type="NCBI Taxonomy" id="2681861"/>
    <lineage>
        <taxon>Bacteria</taxon>
        <taxon>Bacillati</taxon>
        <taxon>Bacillota</taxon>
        <taxon>Clostridia</taxon>
        <taxon>Lachnospirales</taxon>
        <taxon>Lachnospiraceae</taxon>
        <taxon>Sporofaciens</taxon>
    </lineage>
</organism>
<comment type="caution">
    <text evidence="2">The sequence shown here is derived from an EMBL/GenBank/DDBJ whole genome shotgun (WGS) entry which is preliminary data.</text>
</comment>
<keyword evidence="1" id="KW-1133">Transmembrane helix</keyword>
<evidence type="ECO:0000313" key="3">
    <source>
        <dbReference type="Proteomes" id="UP000460412"/>
    </source>
</evidence>
<accession>A0A7X3MJ71</accession>